<sequence>MVWPVIGGEKESKERERDGGGSPVSISISAPVLADGAVNGTGGQHVHTRSHSFTPKLPSRLATGSSPGRKGSAGEIEHGLMAEGKERRGGFANFHFGGASAQAKHDPSPLLAPPIILAPAPVSASSSTSAPSTTESPAALQPIHPPEGKRASQIVYAAGFVNRFAAPAYGLGDPRAWKPAKMEVRGTKLVLHKVPGDRAVGVRDLFPASAVGFEEDEAEPVERERERDVPTGRKRRAYWGRARHPALIVDLGSGEAKVERGSLEALLHETVFATVYPQEEGWQAYARAVLLCLPLIAPRERVEAELARCAGYLLSGAEEGEESDRAKARVVWMKGEYTRMHGPWVDSAVWEGVSVEAEEEAKVLPGKGGMPTSSSTQAMYTPSPMIGAGSPALGADLTHPPPSSPRPQPPLPGLATRLEAEGLSRDLLHSLDPHLIAHSLTIFHRAVLAEAPGDLTVDFLLGDVRACEQLFGSDASPNWLTRLVLGQVLGSDGSGEASGTSRTHSRSEVISIWVRVGEICRVEGDNLSFGAISAALCSAPIARLEKVWRRVEAAARVAVEGWARLLAEGEGPSGEGRLTLWGGDVRERLRVEVDAARGVEVDGTEQTFHVGPMERARDVFEDFRREFLLCPRRGSILEDEGEDVKLLVGFWRARCVEGAGGAFAAFVRVDQFMALSLASEPRRKGLFEPHYWTRAGSAAPYSSLLPLLFPEVLPSTALVDRAQLLRGRVDSDGEARVRRLEPTQQQLPRTGLLAGLEQMGNGTIIPVANGEGLLSVWQGTGDSTASSRPSSRIPSRPPSSVVGDSFSVEGSISRAPSVRVKTGSSAGLDRKTSLARRSSLPSPAQRRAFIAAEPSSEPPLRVRVVAGTLNWLVDILAHGLQGVSVSITDDNGEMSLREGRTRELVIDKTEFTKLWWNVFRSLVTPMVFFELLRKMYLQTRPRGAVPSVAEFLYVAGSRTEVLDTIETWIIRGGGAQDMLDDSQLFSAVRAFLKDSIDHAIPSSPNASDPSVEQAWSTLAEVRARLRRTFESQTMRPPAPFTTLTPPAASASGQRPKNQSREPPDIDRIDPEELVDNLDAMAYAAFSNVTEEDLFVTSDLLEVQTADRIGWFLPFAPSEESVEVQNMYSYLQEIEPSPLISESQDSLYRLLPPGIRSCIRAYVILRKWTIAQLVAPRLGLRARQSRMELILRAIEVTRLRNMSRTKPPSIVDDPCARSFVEAVLTSAVISVESRMHHRPWQNIAGTRGAQCDSLVSLLSVHSTQSVVSRELTLDVGWFLERLLEVIAAPDVIESPGAQPEAHNLINFDKRRHLCHLILGVHKGSHREDNTRRAFERLNNIEKGVWQLQFDHRSIKDEAQREGASGPGSSPAATRRTVRPFQRIVTAQIEKNRRDRTIRSRLHKERVQEQTKNEKREDLMNKAMRKPATPQQQKHQRGKKSMSSAFMQFMRPISSAFGNEILHSPGVKRTAEELDFVPTGKPTLTVSLVEARIMQFINNDRAFVFQLDTEDGGHYILQAVNKREMTRWLDTINRVTQTTARRRLTYLGPKPQLADHLHDGTMATSRDPSAVFGVDLNVLLRREVGSDDIPAGTLPSIIERCLSEIEDRGLMEVGIYRLAGATSVINALKEAFNRGEDPLDTTTDIHAVCDLIKSWFRVLPEPLFPSADYHAVIETSHIENLEERLAAIRTVVYGLPRPNFDLLKRVAEHLDRVADFEEYNQMTVEGLAIVFSPNLLRAPQENFAMILANMGHTHKLVKAMITHFHVIFGETEVDAEGEGEEGEEEGEEVAEDGEDEPPFHMDDPTPLEDVAEDDEEFVVDLPPVITAPLDHSPLEFTFNLTP</sequence>
<dbReference type="InterPro" id="IPR036964">
    <property type="entry name" value="RASGEF_cat_dom_sf"/>
</dbReference>
<dbReference type="InterPro" id="IPR011993">
    <property type="entry name" value="PH-like_dom_sf"/>
</dbReference>
<feature type="region of interest" description="Disordered" evidence="2">
    <location>
        <begin position="1034"/>
        <end position="1068"/>
    </location>
</feature>
<feature type="domain" description="Rho-GAP" evidence="4">
    <location>
        <begin position="1572"/>
        <end position="1766"/>
    </location>
</feature>
<evidence type="ECO:0000259" key="4">
    <source>
        <dbReference type="PROSITE" id="PS50238"/>
    </source>
</evidence>
<accession>A0AAD7C8U6</accession>
<dbReference type="Gene3D" id="1.10.555.10">
    <property type="entry name" value="Rho GTPase activation protein"/>
    <property type="match status" value="1"/>
</dbReference>
<dbReference type="Pfam" id="PF00620">
    <property type="entry name" value="RhoGAP"/>
    <property type="match status" value="1"/>
</dbReference>
<dbReference type="InterPro" id="IPR000198">
    <property type="entry name" value="RhoGAP_dom"/>
</dbReference>
<dbReference type="SUPFAM" id="SSF50729">
    <property type="entry name" value="PH domain-like"/>
    <property type="match status" value="1"/>
</dbReference>
<gene>
    <name evidence="5" type="ORF">FB45DRAFT_785064</name>
</gene>
<dbReference type="Gene3D" id="2.30.29.30">
    <property type="entry name" value="Pleckstrin-homology domain (PH domain)/Phosphotyrosine-binding domain (PTB)"/>
    <property type="match status" value="1"/>
</dbReference>
<name>A0AAD7C8U6_9AGAR</name>
<evidence type="ECO:0000256" key="1">
    <source>
        <dbReference type="ARBA" id="ARBA00022468"/>
    </source>
</evidence>
<feature type="compositionally biased region" description="Basic and acidic residues" evidence="2">
    <location>
        <begin position="8"/>
        <end position="19"/>
    </location>
</feature>
<dbReference type="GO" id="GO:0007264">
    <property type="term" value="P:small GTPase-mediated signal transduction"/>
    <property type="evidence" value="ECO:0007669"/>
    <property type="project" value="InterPro"/>
</dbReference>
<keyword evidence="1" id="KW-0343">GTPase activation</keyword>
<feature type="compositionally biased region" description="Low complexity" evidence="2">
    <location>
        <begin position="786"/>
        <end position="800"/>
    </location>
</feature>
<feature type="region of interest" description="Disordered" evidence="2">
    <location>
        <begin position="778"/>
        <end position="840"/>
    </location>
</feature>
<comment type="caution">
    <text evidence="5">The sequence shown here is derived from an EMBL/GenBank/DDBJ whole genome shotgun (WGS) entry which is preliminary data.</text>
</comment>
<dbReference type="SMART" id="SM00324">
    <property type="entry name" value="RhoGAP"/>
    <property type="match status" value="1"/>
</dbReference>
<feature type="domain" description="PH" evidence="3">
    <location>
        <begin position="1501"/>
        <end position="1535"/>
    </location>
</feature>
<feature type="compositionally biased region" description="Acidic residues" evidence="2">
    <location>
        <begin position="1770"/>
        <end position="1794"/>
    </location>
</feature>
<evidence type="ECO:0000313" key="5">
    <source>
        <dbReference type="EMBL" id="KAJ7641022.1"/>
    </source>
</evidence>
<feature type="region of interest" description="Disordered" evidence="2">
    <location>
        <begin position="121"/>
        <end position="145"/>
    </location>
</feature>
<dbReference type="SUPFAM" id="SSF48350">
    <property type="entry name" value="GTPase activation domain, GAP"/>
    <property type="match status" value="1"/>
</dbReference>
<dbReference type="InterPro" id="IPR050729">
    <property type="entry name" value="Rho-GAP"/>
</dbReference>
<dbReference type="InterPro" id="IPR001849">
    <property type="entry name" value="PH_domain"/>
</dbReference>
<evidence type="ECO:0000256" key="2">
    <source>
        <dbReference type="SAM" id="MobiDB-lite"/>
    </source>
</evidence>
<feature type="compositionally biased region" description="Basic and acidic residues" evidence="2">
    <location>
        <begin position="1403"/>
        <end position="1418"/>
    </location>
</feature>
<evidence type="ECO:0000313" key="6">
    <source>
        <dbReference type="Proteomes" id="UP001221142"/>
    </source>
</evidence>
<dbReference type="CDD" id="cd00159">
    <property type="entry name" value="RhoGAP"/>
    <property type="match status" value="1"/>
</dbReference>
<dbReference type="PANTHER" id="PTHR23176">
    <property type="entry name" value="RHO/RAC/CDC GTPASE-ACTIVATING PROTEIN"/>
    <property type="match status" value="1"/>
</dbReference>
<dbReference type="SMART" id="SM00147">
    <property type="entry name" value="RasGEF"/>
    <property type="match status" value="1"/>
</dbReference>
<feature type="region of interest" description="Disordered" evidence="2">
    <location>
        <begin position="361"/>
        <end position="414"/>
    </location>
</feature>
<dbReference type="PANTHER" id="PTHR23176:SF129">
    <property type="entry name" value="RHO GTPASE ACTIVATING PROTEIN AT 16F, ISOFORM E-RELATED"/>
    <property type="match status" value="1"/>
</dbReference>
<dbReference type="Proteomes" id="UP001221142">
    <property type="component" value="Unassembled WGS sequence"/>
</dbReference>
<feature type="region of interest" description="Disordered" evidence="2">
    <location>
        <begin position="1770"/>
        <end position="1807"/>
    </location>
</feature>
<dbReference type="GO" id="GO:0005085">
    <property type="term" value="F:guanyl-nucleotide exchange factor activity"/>
    <property type="evidence" value="ECO:0007669"/>
    <property type="project" value="InterPro"/>
</dbReference>
<dbReference type="Pfam" id="PF00617">
    <property type="entry name" value="RasGEF"/>
    <property type="match status" value="1"/>
</dbReference>
<feature type="region of interest" description="Disordered" evidence="2">
    <location>
        <begin position="1355"/>
        <end position="1438"/>
    </location>
</feature>
<evidence type="ECO:0000259" key="3">
    <source>
        <dbReference type="PROSITE" id="PS50003"/>
    </source>
</evidence>
<dbReference type="EMBL" id="JARKIF010000004">
    <property type="protein sequence ID" value="KAJ7641022.1"/>
    <property type="molecule type" value="Genomic_DNA"/>
</dbReference>
<dbReference type="PROSITE" id="PS50238">
    <property type="entry name" value="RHOGAP"/>
    <property type="match status" value="1"/>
</dbReference>
<feature type="region of interest" description="Disordered" evidence="2">
    <location>
        <begin position="1"/>
        <end position="74"/>
    </location>
</feature>
<keyword evidence="6" id="KW-1185">Reference proteome</keyword>
<feature type="compositionally biased region" description="Low complexity" evidence="2">
    <location>
        <begin position="121"/>
        <end position="140"/>
    </location>
</feature>
<reference evidence="5" key="1">
    <citation type="submission" date="2023-03" db="EMBL/GenBank/DDBJ databases">
        <title>Massive genome expansion in bonnet fungi (Mycena s.s.) driven by repeated elements and novel gene families across ecological guilds.</title>
        <authorList>
            <consortium name="Lawrence Berkeley National Laboratory"/>
            <person name="Harder C.B."/>
            <person name="Miyauchi S."/>
            <person name="Viragh M."/>
            <person name="Kuo A."/>
            <person name="Thoen E."/>
            <person name="Andreopoulos B."/>
            <person name="Lu D."/>
            <person name="Skrede I."/>
            <person name="Drula E."/>
            <person name="Henrissat B."/>
            <person name="Morin E."/>
            <person name="Kohler A."/>
            <person name="Barry K."/>
            <person name="LaButti K."/>
            <person name="Morin E."/>
            <person name="Salamov A."/>
            <person name="Lipzen A."/>
            <person name="Mereny Z."/>
            <person name="Hegedus B."/>
            <person name="Baldrian P."/>
            <person name="Stursova M."/>
            <person name="Weitz H."/>
            <person name="Taylor A."/>
            <person name="Grigoriev I.V."/>
            <person name="Nagy L.G."/>
            <person name="Martin F."/>
            <person name="Kauserud H."/>
        </authorList>
    </citation>
    <scope>NUCLEOTIDE SEQUENCE</scope>
    <source>
        <strain evidence="5">9284</strain>
    </source>
</reference>
<dbReference type="PROSITE" id="PS50003">
    <property type="entry name" value="PH_DOMAIN"/>
    <property type="match status" value="1"/>
</dbReference>
<dbReference type="InterPro" id="IPR001895">
    <property type="entry name" value="RASGEF_cat_dom"/>
</dbReference>
<protein>
    <submittedName>
        <fullName evidence="5">Rho GTPase activating protein 22</fullName>
    </submittedName>
</protein>
<dbReference type="SUPFAM" id="SSF48366">
    <property type="entry name" value="Ras GEF"/>
    <property type="match status" value="2"/>
</dbReference>
<feature type="compositionally biased region" description="Basic and acidic residues" evidence="2">
    <location>
        <begin position="1058"/>
        <end position="1068"/>
    </location>
</feature>
<proteinExistence type="predicted"/>
<dbReference type="InterPro" id="IPR008936">
    <property type="entry name" value="Rho_GTPase_activation_prot"/>
</dbReference>
<dbReference type="GO" id="GO:0005096">
    <property type="term" value="F:GTPase activator activity"/>
    <property type="evidence" value="ECO:0007669"/>
    <property type="project" value="UniProtKB-KW"/>
</dbReference>
<organism evidence="5 6">
    <name type="scientific">Roridomyces roridus</name>
    <dbReference type="NCBI Taxonomy" id="1738132"/>
    <lineage>
        <taxon>Eukaryota</taxon>
        <taxon>Fungi</taxon>
        <taxon>Dikarya</taxon>
        <taxon>Basidiomycota</taxon>
        <taxon>Agaricomycotina</taxon>
        <taxon>Agaricomycetes</taxon>
        <taxon>Agaricomycetidae</taxon>
        <taxon>Agaricales</taxon>
        <taxon>Marasmiineae</taxon>
        <taxon>Mycenaceae</taxon>
        <taxon>Roridomyces</taxon>
    </lineage>
</organism>
<feature type="compositionally biased region" description="Polar residues" evidence="2">
    <location>
        <begin position="371"/>
        <end position="380"/>
    </location>
</feature>
<dbReference type="InterPro" id="IPR023578">
    <property type="entry name" value="Ras_GEF_dom_sf"/>
</dbReference>
<dbReference type="GO" id="GO:0005737">
    <property type="term" value="C:cytoplasm"/>
    <property type="evidence" value="ECO:0007669"/>
    <property type="project" value="TreeGrafter"/>
</dbReference>
<dbReference type="Gene3D" id="1.10.840.10">
    <property type="entry name" value="Ras guanine-nucleotide exchange factors catalytic domain"/>
    <property type="match status" value="1"/>
</dbReference>
<feature type="compositionally biased region" description="Pro residues" evidence="2">
    <location>
        <begin position="399"/>
        <end position="412"/>
    </location>
</feature>